<gene>
    <name evidence="4" type="ORF">D5S19_21125</name>
</gene>
<organism evidence="4 5">
    <name type="scientific">Amycolatopsis panacis</name>
    <dbReference type="NCBI Taxonomy" id="2340917"/>
    <lineage>
        <taxon>Bacteria</taxon>
        <taxon>Bacillati</taxon>
        <taxon>Actinomycetota</taxon>
        <taxon>Actinomycetes</taxon>
        <taxon>Pseudonocardiales</taxon>
        <taxon>Pseudonocardiaceae</taxon>
        <taxon>Amycolatopsis</taxon>
    </lineage>
</organism>
<sequence>MLALLTGAALFAAAPGARAAQPTGHSRQSAPYASVGESHPRLVTGGGGQESPEPPDDSWISLLALVGLLVAAPLGYLAYTRREAA</sequence>
<keyword evidence="3" id="KW-0732">Signal</keyword>
<keyword evidence="2" id="KW-0472">Membrane</keyword>
<comment type="caution">
    <text evidence="4">The sequence shown here is derived from an EMBL/GenBank/DDBJ whole genome shotgun (WGS) entry which is preliminary data.</text>
</comment>
<accession>A0A419I0Q7</accession>
<feature type="chain" id="PRO_5019197180" description="LPXTG cell wall anchor domain-containing protein" evidence="3">
    <location>
        <begin position="20"/>
        <end position="85"/>
    </location>
</feature>
<evidence type="ECO:0000256" key="2">
    <source>
        <dbReference type="SAM" id="Phobius"/>
    </source>
</evidence>
<evidence type="ECO:0000313" key="5">
    <source>
        <dbReference type="Proteomes" id="UP000285112"/>
    </source>
</evidence>
<dbReference type="EMBL" id="QZFV01000098">
    <property type="protein sequence ID" value="RJQ83185.1"/>
    <property type="molecule type" value="Genomic_DNA"/>
</dbReference>
<proteinExistence type="predicted"/>
<keyword evidence="5" id="KW-1185">Reference proteome</keyword>
<evidence type="ECO:0000256" key="3">
    <source>
        <dbReference type="SAM" id="SignalP"/>
    </source>
</evidence>
<feature type="region of interest" description="Disordered" evidence="1">
    <location>
        <begin position="19"/>
        <end position="56"/>
    </location>
</feature>
<dbReference type="Proteomes" id="UP000285112">
    <property type="component" value="Unassembled WGS sequence"/>
</dbReference>
<evidence type="ECO:0008006" key="6">
    <source>
        <dbReference type="Google" id="ProtNLM"/>
    </source>
</evidence>
<name>A0A419I0Q7_9PSEU</name>
<evidence type="ECO:0000313" key="4">
    <source>
        <dbReference type="EMBL" id="RJQ83185.1"/>
    </source>
</evidence>
<feature type="signal peptide" evidence="3">
    <location>
        <begin position="1"/>
        <end position="19"/>
    </location>
</feature>
<evidence type="ECO:0000256" key="1">
    <source>
        <dbReference type="SAM" id="MobiDB-lite"/>
    </source>
</evidence>
<reference evidence="4 5" key="1">
    <citation type="submission" date="2018-09" db="EMBL/GenBank/DDBJ databases">
        <title>YIM PH 21725 draft genome.</title>
        <authorList>
            <person name="Miao C."/>
        </authorList>
    </citation>
    <scope>NUCLEOTIDE SEQUENCE [LARGE SCALE GENOMIC DNA]</scope>
    <source>
        <strain evidence="5">YIM PH21725</strain>
    </source>
</reference>
<dbReference type="AlphaFoldDB" id="A0A419I0Q7"/>
<protein>
    <recommendedName>
        <fullName evidence="6">LPXTG cell wall anchor domain-containing protein</fullName>
    </recommendedName>
</protein>
<keyword evidence="2" id="KW-1133">Transmembrane helix</keyword>
<feature type="transmembrane region" description="Helical" evidence="2">
    <location>
        <begin position="59"/>
        <end position="79"/>
    </location>
</feature>
<keyword evidence="2" id="KW-0812">Transmembrane</keyword>